<dbReference type="EMBL" id="JACHMB010000001">
    <property type="protein sequence ID" value="MBB5780406.1"/>
    <property type="molecule type" value="Genomic_DNA"/>
</dbReference>
<dbReference type="RefSeq" id="WP_185073832.1">
    <property type="nucleotide sequence ID" value="NZ_JACHMB010000001.1"/>
</dbReference>
<name>A0A7W9GAY3_9ACTN</name>
<evidence type="ECO:0000313" key="4">
    <source>
        <dbReference type="Proteomes" id="UP000579153"/>
    </source>
</evidence>
<organism evidence="3 4">
    <name type="scientific">Nonomuraea jabiensis</name>
    <dbReference type="NCBI Taxonomy" id="882448"/>
    <lineage>
        <taxon>Bacteria</taxon>
        <taxon>Bacillati</taxon>
        <taxon>Actinomycetota</taxon>
        <taxon>Actinomycetes</taxon>
        <taxon>Streptosporangiales</taxon>
        <taxon>Streptosporangiaceae</taxon>
        <taxon>Nonomuraea</taxon>
    </lineage>
</organism>
<sequence>MRTRVAGGLCLMASSALCLAGCLAGEPALCPALSLSGRLAGGPALGLVRSTGAWLAVVAVSLVYRDLSAPGPRHAGRAPAAVVLALLGVVASAATVEAALHVAGPILPPALAVGAASALAGLSYVAGRSGLAHPAAGAIAAVAALLGALTADLAAPYLLGAGPLGAALLVKALRSPSKGQAP</sequence>
<protein>
    <submittedName>
        <fullName evidence="3">Uncharacterized protein</fullName>
    </submittedName>
</protein>
<feature type="transmembrane region" description="Helical" evidence="1">
    <location>
        <begin position="79"/>
        <end position="100"/>
    </location>
</feature>
<evidence type="ECO:0000256" key="1">
    <source>
        <dbReference type="SAM" id="Phobius"/>
    </source>
</evidence>
<reference evidence="3 4" key="1">
    <citation type="submission" date="2020-08" db="EMBL/GenBank/DDBJ databases">
        <title>Sequencing the genomes of 1000 actinobacteria strains.</title>
        <authorList>
            <person name="Klenk H.-P."/>
        </authorList>
    </citation>
    <scope>NUCLEOTIDE SEQUENCE [LARGE SCALE GENOMIC DNA]</scope>
    <source>
        <strain evidence="3 4">DSM 45507</strain>
    </source>
</reference>
<comment type="caution">
    <text evidence="3">The sequence shown here is derived from an EMBL/GenBank/DDBJ whole genome shotgun (WGS) entry which is preliminary data.</text>
</comment>
<feature type="transmembrane region" description="Helical" evidence="1">
    <location>
        <begin position="106"/>
        <end position="124"/>
    </location>
</feature>
<keyword evidence="4" id="KW-1185">Reference proteome</keyword>
<proteinExistence type="predicted"/>
<evidence type="ECO:0000313" key="3">
    <source>
        <dbReference type="EMBL" id="MBB5780406.1"/>
    </source>
</evidence>
<accession>A0A7W9GAY3</accession>
<feature type="transmembrane region" description="Helical" evidence="1">
    <location>
        <begin position="48"/>
        <end position="67"/>
    </location>
</feature>
<evidence type="ECO:0000256" key="2">
    <source>
        <dbReference type="SAM" id="SignalP"/>
    </source>
</evidence>
<gene>
    <name evidence="3" type="ORF">HD596_007162</name>
</gene>
<keyword evidence="1" id="KW-0472">Membrane</keyword>
<keyword evidence="1" id="KW-0812">Transmembrane</keyword>
<keyword evidence="2" id="KW-0732">Signal</keyword>
<feature type="transmembrane region" description="Helical" evidence="1">
    <location>
        <begin position="131"/>
        <end position="149"/>
    </location>
</feature>
<dbReference type="Proteomes" id="UP000579153">
    <property type="component" value="Unassembled WGS sequence"/>
</dbReference>
<keyword evidence="1" id="KW-1133">Transmembrane helix</keyword>
<feature type="signal peptide" evidence="2">
    <location>
        <begin position="1"/>
        <end position="20"/>
    </location>
</feature>
<feature type="chain" id="PRO_5038383672" evidence="2">
    <location>
        <begin position="21"/>
        <end position="182"/>
    </location>
</feature>
<dbReference type="AlphaFoldDB" id="A0A7W9GAY3"/>